<reference evidence="2 3" key="1">
    <citation type="submission" date="2016-12" db="EMBL/GenBank/DDBJ databases">
        <title>The genomes of Aspergillus section Nigri reveals drivers in fungal speciation.</title>
        <authorList>
            <consortium name="DOE Joint Genome Institute"/>
            <person name="Vesth T.C."/>
            <person name="Nybo J."/>
            <person name="Theobald S."/>
            <person name="Brandl J."/>
            <person name="Frisvad J.C."/>
            <person name="Nielsen K.F."/>
            <person name="Lyhne E.K."/>
            <person name="Kogle M.E."/>
            <person name="Kuo A."/>
            <person name="Riley R."/>
            <person name="Clum A."/>
            <person name="Nolan M."/>
            <person name="Lipzen A."/>
            <person name="Salamov A."/>
            <person name="Henrissat B."/>
            <person name="Wiebenga A."/>
            <person name="De Vries R.P."/>
            <person name="Grigoriev I.V."/>
            <person name="Mortensen U.H."/>
            <person name="Andersen M.R."/>
            <person name="Baker S.E."/>
        </authorList>
    </citation>
    <scope>NUCLEOTIDE SEQUENCE [LARGE SCALE GENOMIC DNA]</scope>
    <source>
        <strain evidence="2 3">CBS 117.55</strain>
    </source>
</reference>
<feature type="region of interest" description="Disordered" evidence="1">
    <location>
        <begin position="170"/>
        <end position="190"/>
    </location>
</feature>
<keyword evidence="3" id="KW-1185">Reference proteome</keyword>
<evidence type="ECO:0000313" key="2">
    <source>
        <dbReference type="EMBL" id="PWY75376.1"/>
    </source>
</evidence>
<accession>A0A317VM10</accession>
<comment type="caution">
    <text evidence="2">The sequence shown here is derived from an EMBL/GenBank/DDBJ whole genome shotgun (WGS) entry which is preliminary data.</text>
</comment>
<dbReference type="Proteomes" id="UP000247233">
    <property type="component" value="Unassembled WGS sequence"/>
</dbReference>
<dbReference type="RefSeq" id="XP_025397342.1">
    <property type="nucleotide sequence ID" value="XM_025548877.1"/>
</dbReference>
<dbReference type="GeneID" id="37071114"/>
<sequence>MSDAVFWTTYVIGATAGGGATTGATYAEDCSPPLRPARRISVKPSIPNPGWSNGRGITGVAAQVAARSGLISGGRWTRWSHAYLQPEATHAWMVSQIRVQSTRLAQQWSLVLAALGRSCNLRRMPAEKAMPMLATSFERVHRSHGYNPWGIEGRMSRRCSQALCSTGSIPQVDDGSNASDSTTILGIQPD</sequence>
<evidence type="ECO:0000256" key="1">
    <source>
        <dbReference type="SAM" id="MobiDB-lite"/>
    </source>
</evidence>
<name>A0A317VM10_9EURO</name>
<dbReference type="VEuPathDB" id="FungiDB:BO70DRAFT_95598"/>
<protein>
    <submittedName>
        <fullName evidence="2">Uncharacterized protein</fullName>
    </submittedName>
</protein>
<dbReference type="AlphaFoldDB" id="A0A317VM10"/>
<evidence type="ECO:0000313" key="3">
    <source>
        <dbReference type="Proteomes" id="UP000247233"/>
    </source>
</evidence>
<proteinExistence type="predicted"/>
<organism evidence="2 3">
    <name type="scientific">Aspergillus heteromorphus CBS 117.55</name>
    <dbReference type="NCBI Taxonomy" id="1448321"/>
    <lineage>
        <taxon>Eukaryota</taxon>
        <taxon>Fungi</taxon>
        <taxon>Dikarya</taxon>
        <taxon>Ascomycota</taxon>
        <taxon>Pezizomycotina</taxon>
        <taxon>Eurotiomycetes</taxon>
        <taxon>Eurotiomycetidae</taxon>
        <taxon>Eurotiales</taxon>
        <taxon>Aspergillaceae</taxon>
        <taxon>Aspergillus</taxon>
        <taxon>Aspergillus subgen. Circumdati</taxon>
    </lineage>
</organism>
<dbReference type="EMBL" id="MSFL01000021">
    <property type="protein sequence ID" value="PWY75376.1"/>
    <property type="molecule type" value="Genomic_DNA"/>
</dbReference>
<gene>
    <name evidence="2" type="ORF">BO70DRAFT_95598</name>
</gene>